<dbReference type="InterPro" id="IPR005474">
    <property type="entry name" value="Transketolase_N"/>
</dbReference>
<dbReference type="PROSITE" id="PS00801">
    <property type="entry name" value="TRANSKETOLASE_1"/>
    <property type="match status" value="1"/>
</dbReference>
<evidence type="ECO:0000259" key="9">
    <source>
        <dbReference type="SMART" id="SM00861"/>
    </source>
</evidence>
<gene>
    <name evidence="10" type="ORF">QLQ80_01775</name>
</gene>
<dbReference type="SMART" id="SM00861">
    <property type="entry name" value="Transket_pyr"/>
    <property type="match status" value="1"/>
</dbReference>
<dbReference type="EMBL" id="JASDDP010000016">
    <property type="protein sequence ID" value="MDJ1645816.1"/>
    <property type="molecule type" value="Genomic_DNA"/>
</dbReference>
<dbReference type="InterPro" id="IPR049557">
    <property type="entry name" value="Transketolase_CS"/>
</dbReference>
<dbReference type="Proteomes" id="UP001224428">
    <property type="component" value="Unassembled WGS sequence"/>
</dbReference>
<keyword evidence="5" id="KW-0479">Metal-binding</keyword>
<dbReference type="AlphaFoldDB" id="A0AAJ1PU06"/>
<dbReference type="GO" id="GO:0004802">
    <property type="term" value="F:transketolase activity"/>
    <property type="evidence" value="ECO:0007669"/>
    <property type="project" value="UniProtKB-EC"/>
</dbReference>
<evidence type="ECO:0000256" key="3">
    <source>
        <dbReference type="ARBA" id="ARBA00007131"/>
    </source>
</evidence>
<evidence type="ECO:0000313" key="10">
    <source>
        <dbReference type="EMBL" id="MDJ1645816.1"/>
    </source>
</evidence>
<evidence type="ECO:0000256" key="7">
    <source>
        <dbReference type="ARBA" id="ARBA00023052"/>
    </source>
</evidence>
<evidence type="ECO:0000313" key="11">
    <source>
        <dbReference type="Proteomes" id="UP001224428"/>
    </source>
</evidence>
<dbReference type="InterPro" id="IPR005475">
    <property type="entry name" value="Transketolase-like_Pyr-bd"/>
</dbReference>
<keyword evidence="4 10" id="KW-0808">Transferase</keyword>
<dbReference type="SUPFAM" id="SSF52922">
    <property type="entry name" value="TK C-terminal domain-like"/>
    <property type="match status" value="1"/>
</dbReference>
<keyword evidence="11" id="KW-1185">Reference proteome</keyword>
<dbReference type="GO" id="GO:0006098">
    <property type="term" value="P:pentose-phosphate shunt"/>
    <property type="evidence" value="ECO:0007669"/>
    <property type="project" value="TreeGrafter"/>
</dbReference>
<dbReference type="Gene3D" id="3.40.50.920">
    <property type="match status" value="1"/>
</dbReference>
<dbReference type="GO" id="GO:0005829">
    <property type="term" value="C:cytosol"/>
    <property type="evidence" value="ECO:0007669"/>
    <property type="project" value="TreeGrafter"/>
</dbReference>
<reference evidence="10" key="1">
    <citation type="submission" date="2023-05" db="EMBL/GenBank/DDBJ databases">
        <title>Mycoplasma phocimorsus sp. nov., isolated from Scandinavian patients with seal finger or septic arthritis after contact with seals.</title>
        <authorList>
            <person name="Skafte-Holm A."/>
            <person name="Pedersen T.R."/>
            <person name="Froelund M."/>
            <person name="Stegger M."/>
            <person name="Qvortrup K."/>
            <person name="Michaels D.L."/>
            <person name="Brown D.R."/>
            <person name="Jensen J.S."/>
        </authorList>
    </citation>
    <scope>NUCLEOTIDE SEQUENCE</scope>
    <source>
        <strain evidence="10">M5725</strain>
    </source>
</reference>
<comment type="similarity">
    <text evidence="3">Belongs to the transketolase family.</text>
</comment>
<proteinExistence type="inferred from homology"/>
<dbReference type="InterPro" id="IPR055152">
    <property type="entry name" value="Transketolase-like_C_2"/>
</dbReference>
<comment type="catalytic activity">
    <reaction evidence="8">
        <text>D-sedoheptulose 7-phosphate + D-glyceraldehyde 3-phosphate = aldehydo-D-ribose 5-phosphate + D-xylulose 5-phosphate</text>
        <dbReference type="Rhea" id="RHEA:10508"/>
        <dbReference type="ChEBI" id="CHEBI:57483"/>
        <dbReference type="ChEBI" id="CHEBI:57737"/>
        <dbReference type="ChEBI" id="CHEBI:58273"/>
        <dbReference type="ChEBI" id="CHEBI:59776"/>
        <dbReference type="EC" id="2.2.1.1"/>
    </reaction>
</comment>
<dbReference type="InterPro" id="IPR033247">
    <property type="entry name" value="Transketolase_fam"/>
</dbReference>
<dbReference type="PANTHER" id="PTHR43522">
    <property type="entry name" value="TRANSKETOLASE"/>
    <property type="match status" value="1"/>
</dbReference>
<name>A0AAJ1PU06_9MOLU</name>
<organism evidence="10 11">
    <name type="scientific">Mycoplasma phocimorsus</name>
    <dbReference type="NCBI Taxonomy" id="3045839"/>
    <lineage>
        <taxon>Bacteria</taxon>
        <taxon>Bacillati</taxon>
        <taxon>Mycoplasmatota</taxon>
        <taxon>Mollicutes</taxon>
        <taxon>Mycoplasmataceae</taxon>
        <taxon>Mycoplasma</taxon>
    </lineage>
</organism>
<accession>A0AAJ1PU06</accession>
<dbReference type="PANTHER" id="PTHR43522:SF2">
    <property type="entry name" value="TRANSKETOLASE 1-RELATED"/>
    <property type="match status" value="1"/>
</dbReference>
<dbReference type="EC" id="2.2.1.-" evidence="10"/>
<dbReference type="CDD" id="cd07033">
    <property type="entry name" value="TPP_PYR_DXS_TK_like"/>
    <property type="match status" value="1"/>
</dbReference>
<evidence type="ECO:0000256" key="1">
    <source>
        <dbReference type="ARBA" id="ARBA00001946"/>
    </source>
</evidence>
<dbReference type="InterPro" id="IPR009014">
    <property type="entry name" value="Transketo_C/PFOR_II"/>
</dbReference>
<evidence type="ECO:0000256" key="6">
    <source>
        <dbReference type="ARBA" id="ARBA00022842"/>
    </source>
</evidence>
<comment type="cofactor">
    <cofactor evidence="1">
        <name>Mg(2+)</name>
        <dbReference type="ChEBI" id="CHEBI:18420"/>
    </cofactor>
</comment>
<keyword evidence="6" id="KW-0460">Magnesium</keyword>
<dbReference type="CDD" id="cd02012">
    <property type="entry name" value="TPP_TK"/>
    <property type="match status" value="1"/>
</dbReference>
<evidence type="ECO:0000256" key="8">
    <source>
        <dbReference type="ARBA" id="ARBA00049473"/>
    </source>
</evidence>
<sequence>MEQNLTKKAISSMRGIALDSINKAKGGHIGMAIGAAPITYTLFKDILNISKEEPKWINRDRFILSAGHGSMSMYSIMHFLGLLSKEDMQSHKTLHSKTPSHPEIDALEYVEATTGPLGQGIAMAVGMAIAEKYLASRYNKLGFKVINHNVFALHGDGCLQEGVALEAIQLAGTLKLNKLVLIHDFNNVQIDSRASEVNNIDFIKFFKSQNFNTIVVKEPTHENILNAINKAKKSQLPTYIQIHTIIAQNTPNADTPKGHNGTLDETNTLEFKKKIGLENTIPFEYDQDVYDFVQQSWVNKKKNFNKWTKQWKNYSVKYPELAKELLSIFKGEFTYDFSDIELKETNVPTRNYIVPVMKKLESSANILAGSADLAAATNVMFNASLQEGGKYIKYGIREHAMVAINNGIYLSSKLRTIDSTFLAFADYAKGALRLGSLMEIPSIHVFTHDSYQVGGDGPTHQPFDQIPMLRAMSNMKVIRPADGKEMLGAFQKALNQNKEQYSIIACRQAVKSFDLSCIKNLKPAYVISTSFKFDISLLASGSEVELAFQVADLLKKDGITAQVISVPILQDLVNNDKLIAELNLALAPAFAIEATSDSMWFRLSKYTKFDAFLANGYGYSADGPIVYKEKGFCPENISQIVKEFLK</sequence>
<dbReference type="GO" id="GO:0046872">
    <property type="term" value="F:metal ion binding"/>
    <property type="evidence" value="ECO:0007669"/>
    <property type="project" value="UniProtKB-KW"/>
</dbReference>
<evidence type="ECO:0000256" key="5">
    <source>
        <dbReference type="ARBA" id="ARBA00022723"/>
    </source>
</evidence>
<dbReference type="Pfam" id="PF22613">
    <property type="entry name" value="Transketolase_C_1"/>
    <property type="match status" value="1"/>
</dbReference>
<dbReference type="SUPFAM" id="SSF52518">
    <property type="entry name" value="Thiamin diphosphate-binding fold (THDP-binding)"/>
    <property type="match status" value="2"/>
</dbReference>
<comment type="caution">
    <text evidence="10">The sequence shown here is derived from an EMBL/GenBank/DDBJ whole genome shotgun (WGS) entry which is preliminary data.</text>
</comment>
<dbReference type="InterPro" id="IPR029061">
    <property type="entry name" value="THDP-binding"/>
</dbReference>
<keyword evidence="7" id="KW-0786">Thiamine pyrophosphate</keyword>
<evidence type="ECO:0000256" key="4">
    <source>
        <dbReference type="ARBA" id="ARBA00022679"/>
    </source>
</evidence>
<evidence type="ECO:0000256" key="2">
    <source>
        <dbReference type="ARBA" id="ARBA00001964"/>
    </source>
</evidence>
<dbReference type="RefSeq" id="WP_283827254.1">
    <property type="nucleotide sequence ID" value="NZ_JASDDP010000016.1"/>
</dbReference>
<dbReference type="Gene3D" id="3.40.50.970">
    <property type="match status" value="2"/>
</dbReference>
<comment type="cofactor">
    <cofactor evidence="2">
        <name>thiamine diphosphate</name>
        <dbReference type="ChEBI" id="CHEBI:58937"/>
    </cofactor>
</comment>
<protein>
    <submittedName>
        <fullName evidence="10">Transketolase</fullName>
        <ecNumber evidence="10">2.2.1.-</ecNumber>
    </submittedName>
</protein>
<feature type="domain" description="Transketolase-like pyrimidine-binding" evidence="9">
    <location>
        <begin position="347"/>
        <end position="512"/>
    </location>
</feature>
<dbReference type="Pfam" id="PF02779">
    <property type="entry name" value="Transket_pyr"/>
    <property type="match status" value="1"/>
</dbReference>
<dbReference type="Pfam" id="PF00456">
    <property type="entry name" value="Transketolase_N"/>
    <property type="match status" value="1"/>
</dbReference>